<keyword evidence="3" id="KW-1185">Reference proteome</keyword>
<keyword evidence="1" id="KW-0812">Transmembrane</keyword>
<keyword evidence="1" id="KW-0472">Membrane</keyword>
<proteinExistence type="predicted"/>
<dbReference type="KEGG" id="hcv:FTV88_0456"/>
<dbReference type="Proteomes" id="UP000366051">
    <property type="component" value="Chromosome"/>
</dbReference>
<dbReference type="AlphaFoldDB" id="A0A5Q2N261"/>
<sequence length="100" mass="11455">MKQWAPKILKTIGFILLLWGFFAGFQVLGSLDEVKEELGITEEVLMEAEMRGEEILLDDEPLRELAMMMWFYVIMGVMAFIFFYGGAVLLQKTFDSDSSS</sequence>
<evidence type="ECO:0000256" key="1">
    <source>
        <dbReference type="SAM" id="Phobius"/>
    </source>
</evidence>
<dbReference type="EMBL" id="CP045875">
    <property type="protein sequence ID" value="QGG46635.1"/>
    <property type="molecule type" value="Genomic_DNA"/>
</dbReference>
<accession>A0A5Q2N261</accession>
<organism evidence="2 3">
    <name type="scientific">Heliorestis convoluta</name>
    <dbReference type="NCBI Taxonomy" id="356322"/>
    <lineage>
        <taxon>Bacteria</taxon>
        <taxon>Bacillati</taxon>
        <taxon>Bacillota</taxon>
        <taxon>Clostridia</taxon>
        <taxon>Eubacteriales</taxon>
        <taxon>Heliobacteriaceae</taxon>
        <taxon>Heliorestis</taxon>
    </lineage>
</organism>
<evidence type="ECO:0000313" key="2">
    <source>
        <dbReference type="EMBL" id="QGG46635.1"/>
    </source>
</evidence>
<gene>
    <name evidence="2" type="ORF">FTV88_0456</name>
</gene>
<feature type="transmembrane region" description="Helical" evidence="1">
    <location>
        <begin position="12"/>
        <end position="31"/>
    </location>
</feature>
<dbReference type="OrthoDB" id="9848342at2"/>
<name>A0A5Q2N261_9FIRM</name>
<protein>
    <submittedName>
        <fullName evidence="2">Uncharacterized protein</fullName>
    </submittedName>
</protein>
<feature type="transmembrane region" description="Helical" evidence="1">
    <location>
        <begin position="69"/>
        <end position="90"/>
    </location>
</feature>
<reference evidence="3" key="1">
    <citation type="submission" date="2019-11" db="EMBL/GenBank/DDBJ databases">
        <title>Genome sequence of Heliorestis convoluta strain HH, an alkaliphilic and minimalistic phototrophic bacterium from a soda lake in Egypt.</title>
        <authorList>
            <person name="Dewey E.D."/>
            <person name="Stokes L.M."/>
            <person name="Burchell B.M."/>
            <person name="Shaffer K.N."/>
            <person name="Huntington A.M."/>
            <person name="Baker J.M."/>
            <person name="Nadendla S."/>
            <person name="Giglio M.G."/>
            <person name="Touchman J.W."/>
            <person name="Blankenship R.E."/>
            <person name="Madigan M.T."/>
            <person name="Sattley W.M."/>
        </authorList>
    </citation>
    <scope>NUCLEOTIDE SEQUENCE [LARGE SCALE GENOMIC DNA]</scope>
    <source>
        <strain evidence="3">HH</strain>
    </source>
</reference>
<dbReference type="RefSeq" id="WP_153724167.1">
    <property type="nucleotide sequence ID" value="NZ_CP045875.1"/>
</dbReference>
<evidence type="ECO:0000313" key="3">
    <source>
        <dbReference type="Proteomes" id="UP000366051"/>
    </source>
</evidence>
<keyword evidence="1" id="KW-1133">Transmembrane helix</keyword>